<keyword evidence="1" id="KW-0175">Coiled coil</keyword>
<evidence type="ECO:0000259" key="2">
    <source>
        <dbReference type="PROSITE" id="PS51841"/>
    </source>
</evidence>
<name>A6K5D4_RAT</name>
<reference evidence="4" key="1">
    <citation type="submission" date="2005-09" db="EMBL/GenBank/DDBJ databases">
        <authorList>
            <person name="Mural R.J."/>
            <person name="Li P.W."/>
            <person name="Adams M.D."/>
            <person name="Amanatides P.G."/>
            <person name="Baden-Tillson H."/>
            <person name="Barnstead M."/>
            <person name="Chin S.H."/>
            <person name="Dew I."/>
            <person name="Evans C.A."/>
            <person name="Ferriera S."/>
            <person name="Flanigan M."/>
            <person name="Fosler C."/>
            <person name="Glodek A."/>
            <person name="Gu Z."/>
            <person name="Holt R.A."/>
            <person name="Jennings D."/>
            <person name="Kraft C.L."/>
            <person name="Lu F."/>
            <person name="Nguyen T."/>
            <person name="Nusskern D.R."/>
            <person name="Pfannkoch C.M."/>
            <person name="Sitter C."/>
            <person name="Sutton G.G."/>
            <person name="Venter J.C."/>
            <person name="Wang Z."/>
            <person name="Woodage T."/>
            <person name="Zheng X.H."/>
            <person name="Zhong F."/>
        </authorList>
    </citation>
    <scope>NUCLEOTIDE SEQUENCE [LARGE SCALE GENOMIC DNA]</scope>
    <source>
        <strain>BN</strain>
        <strain evidence="4">Sprague-Dawley</strain>
    </source>
</reference>
<dbReference type="InterPro" id="IPR001322">
    <property type="entry name" value="Lamin_tail_dom"/>
</dbReference>
<proteinExistence type="predicted"/>
<gene>
    <name evidence="3" type="ORF">rCG_24382</name>
</gene>
<evidence type="ECO:0000313" key="3">
    <source>
        <dbReference type="EMBL" id="EDL99443.1"/>
    </source>
</evidence>
<dbReference type="PANTHER" id="PTHR45721:SF2">
    <property type="entry name" value="LAMIN-B2"/>
    <property type="match status" value="1"/>
</dbReference>
<dbReference type="Proteomes" id="UP000234681">
    <property type="component" value="Chromosome 4"/>
</dbReference>
<evidence type="ECO:0000313" key="4">
    <source>
        <dbReference type="Proteomes" id="UP000234681"/>
    </source>
</evidence>
<dbReference type="AlphaFoldDB" id="A6K5D4"/>
<sequence>MGISAYLKLMDHEEERLKLPHPQPFITGNHHRSLSLGPTGATAAGVGMSVVWEPSKSLWLENEDTPGSQSNASSLSSSSLAQQAVATGLVNIDEVDQEGRFVCLKNSSDKDQSLGNWRIKRQVLEDENTQVISHGPARRSQCG</sequence>
<dbReference type="PROSITE" id="PS51841">
    <property type="entry name" value="LTD"/>
    <property type="match status" value="1"/>
</dbReference>
<feature type="domain" description="LTD" evidence="2">
    <location>
        <begin position="78"/>
        <end position="143"/>
    </location>
</feature>
<dbReference type="InterPro" id="IPR036415">
    <property type="entry name" value="Lamin_tail_dom_sf"/>
</dbReference>
<dbReference type="PANTHER" id="PTHR45721">
    <property type="entry name" value="LAMIN DM0-RELATED"/>
    <property type="match status" value="1"/>
</dbReference>
<evidence type="ECO:0000256" key="1">
    <source>
        <dbReference type="ARBA" id="ARBA00023054"/>
    </source>
</evidence>
<dbReference type="SUPFAM" id="SSF74853">
    <property type="entry name" value="Lamin A/C globular tail domain"/>
    <property type="match status" value="1"/>
</dbReference>
<dbReference type="Gene3D" id="2.60.40.1260">
    <property type="entry name" value="Lamin Tail domain"/>
    <property type="match status" value="1"/>
</dbReference>
<accession>A6K5D4</accession>
<dbReference type="EMBL" id="CH474020">
    <property type="protein sequence ID" value="EDL99443.1"/>
    <property type="molecule type" value="Genomic_DNA"/>
</dbReference>
<protein>
    <submittedName>
        <fullName evidence="3">RCG24382</fullName>
    </submittedName>
</protein>
<organism evidence="3 4">
    <name type="scientific">Rattus norvegicus</name>
    <name type="common">Rat</name>
    <dbReference type="NCBI Taxonomy" id="10116"/>
    <lineage>
        <taxon>Eukaryota</taxon>
        <taxon>Metazoa</taxon>
        <taxon>Chordata</taxon>
        <taxon>Craniata</taxon>
        <taxon>Vertebrata</taxon>
        <taxon>Euteleostomi</taxon>
        <taxon>Mammalia</taxon>
        <taxon>Eutheria</taxon>
        <taxon>Euarchontoglires</taxon>
        <taxon>Glires</taxon>
        <taxon>Rodentia</taxon>
        <taxon>Myomorpha</taxon>
        <taxon>Muroidea</taxon>
        <taxon>Muridae</taxon>
        <taxon>Murinae</taxon>
        <taxon>Rattus</taxon>
    </lineage>
</organism>